<sequence length="223" mass="23428">MAVDPQGIASALKPKLRGVSHQWAFVVSLIAGAVLVIAAPHPKATVAAAIYAVTLSGLLGVSALYHRVNWSSLSKRLWMRRLDHAMIFMLIAGTYTPFALLVLQGPLAIIILVVVWVGAAAGAISQLVWIHAPKWVMSTCGIALGWVAIATIPQMADRLGLTAILLLATGGALYTLGGIVYATKKPDPAPKIFGYHEIFHALVIAAAALQFAVVAAWALPAAS</sequence>
<dbReference type="RefSeq" id="WP_353862531.1">
    <property type="nucleotide sequence ID" value="NZ_CP088295.1"/>
</dbReference>
<dbReference type="InterPro" id="IPR005744">
    <property type="entry name" value="Hy-lIII"/>
</dbReference>
<feature type="transmembrane region" description="Helical" evidence="7">
    <location>
        <begin position="198"/>
        <end position="219"/>
    </location>
</feature>
<feature type="transmembrane region" description="Helical" evidence="7">
    <location>
        <begin position="135"/>
        <end position="152"/>
    </location>
</feature>
<keyword evidence="9" id="KW-1185">Reference proteome</keyword>
<comment type="similarity">
    <text evidence="2">Belongs to the UPF0073 (Hly-III) family.</text>
</comment>
<evidence type="ECO:0000256" key="5">
    <source>
        <dbReference type="ARBA" id="ARBA00022989"/>
    </source>
</evidence>
<evidence type="ECO:0000313" key="8">
    <source>
        <dbReference type="EMBL" id="UUY01993.1"/>
    </source>
</evidence>
<evidence type="ECO:0000313" key="9">
    <source>
        <dbReference type="Proteomes" id="UP001058860"/>
    </source>
</evidence>
<feature type="transmembrane region" description="Helical" evidence="7">
    <location>
        <begin position="20"/>
        <end position="39"/>
    </location>
</feature>
<protein>
    <submittedName>
        <fullName evidence="8">Hemolysin III family protein</fullName>
    </submittedName>
</protein>
<gene>
    <name evidence="8" type="ORF">LRS13_14845</name>
</gene>
<accession>A0ABY5PBD2</accession>
<dbReference type="InterPro" id="IPR004254">
    <property type="entry name" value="AdipoR/HlyIII-related"/>
</dbReference>
<evidence type="ECO:0000256" key="3">
    <source>
        <dbReference type="ARBA" id="ARBA00022475"/>
    </source>
</evidence>
<feature type="transmembrane region" description="Helical" evidence="7">
    <location>
        <begin position="110"/>
        <end position="129"/>
    </location>
</feature>
<feature type="transmembrane region" description="Helical" evidence="7">
    <location>
        <begin position="46"/>
        <end position="65"/>
    </location>
</feature>
<organism evidence="8 9">
    <name type="scientific">Svornostia abyssi</name>
    <dbReference type="NCBI Taxonomy" id="2898438"/>
    <lineage>
        <taxon>Bacteria</taxon>
        <taxon>Bacillati</taxon>
        <taxon>Actinomycetota</taxon>
        <taxon>Thermoleophilia</taxon>
        <taxon>Solirubrobacterales</taxon>
        <taxon>Baekduiaceae</taxon>
        <taxon>Svornostia</taxon>
    </lineage>
</organism>
<reference evidence="9" key="1">
    <citation type="submission" date="2021-11" db="EMBL/GenBank/DDBJ databases">
        <title>Cultivation dependent microbiological survey of springs from the worlds oldest radium mine currently devoted to the extraction of radon-saturated water.</title>
        <authorList>
            <person name="Kapinusova G."/>
            <person name="Smrhova T."/>
            <person name="Strejcek M."/>
            <person name="Suman J."/>
            <person name="Jani K."/>
            <person name="Pajer P."/>
            <person name="Uhlik O."/>
        </authorList>
    </citation>
    <scope>NUCLEOTIDE SEQUENCE [LARGE SCALE GENOMIC DNA]</scope>
    <source>
        <strain evidence="9">J379</strain>
    </source>
</reference>
<evidence type="ECO:0000256" key="6">
    <source>
        <dbReference type="ARBA" id="ARBA00023136"/>
    </source>
</evidence>
<keyword evidence="5 7" id="KW-1133">Transmembrane helix</keyword>
<dbReference type="PANTHER" id="PTHR20855:SF3">
    <property type="entry name" value="LD03007P"/>
    <property type="match status" value="1"/>
</dbReference>
<dbReference type="NCBIfam" id="TIGR01065">
    <property type="entry name" value="hlyIII"/>
    <property type="match status" value="1"/>
</dbReference>
<evidence type="ECO:0000256" key="2">
    <source>
        <dbReference type="ARBA" id="ARBA00008488"/>
    </source>
</evidence>
<keyword evidence="4 7" id="KW-0812">Transmembrane</keyword>
<dbReference type="Pfam" id="PF03006">
    <property type="entry name" value="HlyIII"/>
    <property type="match status" value="1"/>
</dbReference>
<proteinExistence type="inferred from homology"/>
<keyword evidence="6 7" id="KW-0472">Membrane</keyword>
<evidence type="ECO:0000256" key="1">
    <source>
        <dbReference type="ARBA" id="ARBA00004651"/>
    </source>
</evidence>
<evidence type="ECO:0000256" key="7">
    <source>
        <dbReference type="SAM" id="Phobius"/>
    </source>
</evidence>
<comment type="subcellular location">
    <subcellularLocation>
        <location evidence="1">Cell membrane</location>
        <topology evidence="1">Multi-pass membrane protein</topology>
    </subcellularLocation>
</comment>
<name>A0ABY5PBD2_9ACTN</name>
<feature type="transmembrane region" description="Helical" evidence="7">
    <location>
        <begin position="159"/>
        <end position="183"/>
    </location>
</feature>
<dbReference type="Proteomes" id="UP001058860">
    <property type="component" value="Chromosome"/>
</dbReference>
<keyword evidence="3" id="KW-1003">Cell membrane</keyword>
<dbReference type="PANTHER" id="PTHR20855">
    <property type="entry name" value="ADIPOR/PROGESTIN RECEPTOR-RELATED"/>
    <property type="match status" value="1"/>
</dbReference>
<dbReference type="EMBL" id="CP088295">
    <property type="protein sequence ID" value="UUY01993.1"/>
    <property type="molecule type" value="Genomic_DNA"/>
</dbReference>
<evidence type="ECO:0000256" key="4">
    <source>
        <dbReference type="ARBA" id="ARBA00022692"/>
    </source>
</evidence>
<feature type="transmembrane region" description="Helical" evidence="7">
    <location>
        <begin position="85"/>
        <end position="103"/>
    </location>
</feature>